<evidence type="ECO:0000256" key="1">
    <source>
        <dbReference type="ARBA" id="ARBA00022460"/>
    </source>
</evidence>
<organism evidence="5">
    <name type="scientific">Culicoides sonorensis</name>
    <name type="common">Biting midge</name>
    <dbReference type="NCBI Taxonomy" id="179676"/>
    <lineage>
        <taxon>Eukaryota</taxon>
        <taxon>Metazoa</taxon>
        <taxon>Ecdysozoa</taxon>
        <taxon>Arthropoda</taxon>
        <taxon>Hexapoda</taxon>
        <taxon>Insecta</taxon>
        <taxon>Pterygota</taxon>
        <taxon>Neoptera</taxon>
        <taxon>Endopterygota</taxon>
        <taxon>Diptera</taxon>
        <taxon>Nematocera</taxon>
        <taxon>Chironomoidea</taxon>
        <taxon>Ceratopogonidae</taxon>
        <taxon>Ceratopogoninae</taxon>
        <taxon>Culicoides</taxon>
        <taxon>Monoculicoides</taxon>
    </lineage>
</organism>
<dbReference type="InterPro" id="IPR000618">
    <property type="entry name" value="Insect_cuticle"/>
</dbReference>
<dbReference type="GO" id="GO:0062129">
    <property type="term" value="C:chitin-based extracellular matrix"/>
    <property type="evidence" value="ECO:0007669"/>
    <property type="project" value="TreeGrafter"/>
</dbReference>
<evidence type="ECO:0000313" key="5">
    <source>
        <dbReference type="EMBL" id="SSX27989.1"/>
    </source>
</evidence>
<dbReference type="PROSITE" id="PS51155">
    <property type="entry name" value="CHIT_BIND_RR_2"/>
    <property type="match status" value="1"/>
</dbReference>
<keyword evidence="1 2" id="KW-0193">Cuticle</keyword>
<evidence type="ECO:0000256" key="3">
    <source>
        <dbReference type="SAM" id="MobiDB-lite"/>
    </source>
</evidence>
<keyword evidence="4" id="KW-0732">Signal</keyword>
<dbReference type="Pfam" id="PF00379">
    <property type="entry name" value="Chitin_bind_4"/>
    <property type="match status" value="1"/>
</dbReference>
<evidence type="ECO:0000256" key="2">
    <source>
        <dbReference type="PROSITE-ProRule" id="PRU00497"/>
    </source>
</evidence>
<evidence type="ECO:0000256" key="4">
    <source>
        <dbReference type="SAM" id="SignalP"/>
    </source>
</evidence>
<dbReference type="PANTHER" id="PTHR10380:SF173">
    <property type="entry name" value="CUTICULAR PROTEIN 47EF, ISOFORM C-RELATED"/>
    <property type="match status" value="1"/>
</dbReference>
<feature type="chain" id="PRO_5016405888" evidence="4">
    <location>
        <begin position="17"/>
        <end position="163"/>
    </location>
</feature>
<dbReference type="VEuPathDB" id="VectorBase:CSON015012"/>
<proteinExistence type="predicted"/>
<protein>
    <submittedName>
        <fullName evidence="5">CSON015012 protein</fullName>
    </submittedName>
</protein>
<dbReference type="GO" id="GO:0008010">
    <property type="term" value="F:structural constituent of chitin-based larval cuticle"/>
    <property type="evidence" value="ECO:0007669"/>
    <property type="project" value="TreeGrafter"/>
</dbReference>
<dbReference type="PANTHER" id="PTHR10380">
    <property type="entry name" value="CUTICLE PROTEIN"/>
    <property type="match status" value="1"/>
</dbReference>
<dbReference type="AlphaFoldDB" id="A0A336MGD4"/>
<accession>A0A336MGD4</accession>
<dbReference type="InterPro" id="IPR031311">
    <property type="entry name" value="CHIT_BIND_RR_consensus"/>
</dbReference>
<dbReference type="EMBL" id="UFQT01000918">
    <property type="protein sequence ID" value="SSX27989.1"/>
    <property type="molecule type" value="Genomic_DNA"/>
</dbReference>
<dbReference type="PRINTS" id="PR00947">
    <property type="entry name" value="CUTICLE"/>
</dbReference>
<feature type="compositionally biased region" description="Basic and acidic residues" evidence="3">
    <location>
        <begin position="134"/>
        <end position="148"/>
    </location>
</feature>
<dbReference type="PROSITE" id="PS00233">
    <property type="entry name" value="CHIT_BIND_RR_1"/>
    <property type="match status" value="1"/>
</dbReference>
<name>A0A336MGD4_CULSO</name>
<sequence length="163" mass="18609">MKFFIFFITLIVVTQAEHKNNNKKRSLVFHSDPQIISNHLQPISQTHFEQNPNGFYKFSYASPDGSRREESGSGLGGAVMQGSYAYISPDGTPVEVSYVADHNGFRPIGNVINREVQDSYFPEIQSHLFGHHELQKRQQHENERKGHESQALTGEVLRRSHRS</sequence>
<gene>
    <name evidence="5" type="primary">CSON015012</name>
</gene>
<dbReference type="InterPro" id="IPR050468">
    <property type="entry name" value="Cuticle_Struct_Prot"/>
</dbReference>
<reference evidence="5" key="1">
    <citation type="submission" date="2018-07" db="EMBL/GenBank/DDBJ databases">
        <authorList>
            <person name="Quirk P.G."/>
            <person name="Krulwich T.A."/>
        </authorList>
    </citation>
    <scope>NUCLEOTIDE SEQUENCE</scope>
</reference>
<feature type="region of interest" description="Disordered" evidence="3">
    <location>
        <begin position="134"/>
        <end position="163"/>
    </location>
</feature>
<feature type="signal peptide" evidence="4">
    <location>
        <begin position="1"/>
        <end position="16"/>
    </location>
</feature>